<feature type="compositionally biased region" description="Polar residues" evidence="1">
    <location>
        <begin position="450"/>
        <end position="473"/>
    </location>
</feature>
<keyword evidence="3" id="KW-1185">Reference proteome</keyword>
<name>A0A4S4LI97_9AGAM</name>
<proteinExistence type="predicted"/>
<evidence type="ECO:0000313" key="2">
    <source>
        <dbReference type="EMBL" id="THH11742.1"/>
    </source>
</evidence>
<feature type="compositionally biased region" description="Acidic residues" evidence="1">
    <location>
        <begin position="54"/>
        <end position="65"/>
    </location>
</feature>
<protein>
    <submittedName>
        <fullName evidence="2">Uncharacterized protein</fullName>
    </submittedName>
</protein>
<sequence length="632" mass="68616">MAALPPALSSPHSHRHRKRASLSRLSSDTSSSLPPYRSYLPTIEPFEQPPDYPDSADEADEETDDQSIILSPPFSPVRRRLYRSTSHPRASNLYVNPASQSDTYLDKILERSVAALELSNALLQSSANTKSALSTVLTADSSMSDQMLDTHARGITDRIRDHSGVHDRWMDDLDELARDIEELYDDEPGPSVGRLAVPIRRAHARAVQPDDCPISRSLPSSGLHRKQRRPSLDLQEGRKSVSEAGRLRLSPRERHHFQAPPPRALTQYVSVGAGFREAPQSTLDASSVVLPSTIGLRPSAHVSDFNLASSSSAFSPPPPSPGPSAYASLVRHANRSPSSSRSSCASRSSSITPTYRQRSSSRSSNQTASPHLLPRLIPPPIEELPSQSDSSASDSPHPFRTVETLQKILDKQPMQSNSLDLKDKGAENISPTRAAPSFSPRSPPVGPVAGTSTTTTSISRLFTKGSHSTSTRAPSPPRHSSLKQRSPVPSMMQPRTSSSTLSISDLLTLRSANASGTSSGHSSPHRVVFGPLPESYAGSRPDGTPSKFKEQKEAKARSKSRSRDSGGGKRGRDRDGTGQKEKDGESSWWTTWLIGGSTLSMSASRQEERAENRMARSWGRPAMGAAFEDWTV</sequence>
<feature type="compositionally biased region" description="Low complexity" evidence="1">
    <location>
        <begin position="22"/>
        <end position="41"/>
    </location>
</feature>
<dbReference type="AlphaFoldDB" id="A0A4S4LI97"/>
<feature type="region of interest" description="Disordered" evidence="1">
    <location>
        <begin position="206"/>
        <end position="263"/>
    </location>
</feature>
<dbReference type="OrthoDB" id="3254377at2759"/>
<feature type="compositionally biased region" description="Basic and acidic residues" evidence="1">
    <location>
        <begin position="547"/>
        <end position="585"/>
    </location>
</feature>
<feature type="compositionally biased region" description="Low complexity" evidence="1">
    <location>
        <begin position="335"/>
        <end position="350"/>
    </location>
</feature>
<organism evidence="2 3">
    <name type="scientific">Phellinidium pouzarii</name>
    <dbReference type="NCBI Taxonomy" id="167371"/>
    <lineage>
        <taxon>Eukaryota</taxon>
        <taxon>Fungi</taxon>
        <taxon>Dikarya</taxon>
        <taxon>Basidiomycota</taxon>
        <taxon>Agaricomycotina</taxon>
        <taxon>Agaricomycetes</taxon>
        <taxon>Hymenochaetales</taxon>
        <taxon>Hymenochaetaceae</taxon>
        <taxon>Phellinidium</taxon>
    </lineage>
</organism>
<evidence type="ECO:0000313" key="3">
    <source>
        <dbReference type="Proteomes" id="UP000308199"/>
    </source>
</evidence>
<comment type="caution">
    <text evidence="2">The sequence shown here is derived from an EMBL/GenBank/DDBJ whole genome shotgun (WGS) entry which is preliminary data.</text>
</comment>
<feature type="compositionally biased region" description="Basic residues" evidence="1">
    <location>
        <begin position="12"/>
        <end position="21"/>
    </location>
</feature>
<feature type="compositionally biased region" description="Low complexity" evidence="1">
    <location>
        <begin position="383"/>
        <end position="395"/>
    </location>
</feature>
<feature type="compositionally biased region" description="Low complexity" evidence="1">
    <location>
        <begin position="358"/>
        <end position="375"/>
    </location>
</feature>
<feature type="region of interest" description="Disordered" evidence="1">
    <location>
        <begin position="307"/>
        <end position="500"/>
    </location>
</feature>
<gene>
    <name evidence="2" type="ORF">EW145_g483</name>
</gene>
<dbReference type="Proteomes" id="UP000308199">
    <property type="component" value="Unassembled WGS sequence"/>
</dbReference>
<reference evidence="2 3" key="1">
    <citation type="submission" date="2019-02" db="EMBL/GenBank/DDBJ databases">
        <title>Genome sequencing of the rare red list fungi Phellinidium pouzarii.</title>
        <authorList>
            <person name="Buettner E."/>
            <person name="Kellner H."/>
        </authorList>
    </citation>
    <scope>NUCLEOTIDE SEQUENCE [LARGE SCALE GENOMIC DNA]</scope>
    <source>
        <strain evidence="2 3">DSM 108285</strain>
    </source>
</reference>
<feature type="region of interest" description="Disordered" evidence="1">
    <location>
        <begin position="1"/>
        <end position="71"/>
    </location>
</feature>
<accession>A0A4S4LI97</accession>
<feature type="region of interest" description="Disordered" evidence="1">
    <location>
        <begin position="513"/>
        <end position="589"/>
    </location>
</feature>
<feature type="compositionally biased region" description="Low complexity" evidence="1">
    <location>
        <begin position="430"/>
        <end position="440"/>
    </location>
</feature>
<feature type="compositionally biased region" description="Polar residues" evidence="1">
    <location>
        <begin position="513"/>
        <end position="522"/>
    </location>
</feature>
<evidence type="ECO:0000256" key="1">
    <source>
        <dbReference type="SAM" id="MobiDB-lite"/>
    </source>
</evidence>
<dbReference type="EMBL" id="SGPK01000009">
    <property type="protein sequence ID" value="THH11742.1"/>
    <property type="molecule type" value="Genomic_DNA"/>
</dbReference>